<feature type="compositionally biased region" description="Basic and acidic residues" evidence="1">
    <location>
        <begin position="94"/>
        <end position="158"/>
    </location>
</feature>
<accession>A0A9P7EI06</accession>
<protein>
    <submittedName>
        <fullName evidence="2">Uncharacterized protein</fullName>
    </submittedName>
</protein>
<name>A0A9P7EI06_9AGAM</name>
<keyword evidence="3" id="KW-1185">Reference proteome</keyword>
<feature type="compositionally biased region" description="Polar residues" evidence="1">
    <location>
        <begin position="49"/>
        <end position="62"/>
    </location>
</feature>
<dbReference type="GeneID" id="64635898"/>
<evidence type="ECO:0000256" key="1">
    <source>
        <dbReference type="SAM" id="MobiDB-lite"/>
    </source>
</evidence>
<gene>
    <name evidence="2" type="ORF">BJ212DRAFT_1547472</name>
</gene>
<evidence type="ECO:0000313" key="3">
    <source>
        <dbReference type="Proteomes" id="UP000807769"/>
    </source>
</evidence>
<dbReference type="AlphaFoldDB" id="A0A9P7EI06"/>
<dbReference type="OrthoDB" id="2688014at2759"/>
<proteinExistence type="predicted"/>
<comment type="caution">
    <text evidence="2">The sequence shown here is derived from an EMBL/GenBank/DDBJ whole genome shotgun (WGS) entry which is preliminary data.</text>
</comment>
<dbReference type="EMBL" id="JABBWG010000006">
    <property type="protein sequence ID" value="KAG1821879.1"/>
    <property type="molecule type" value="Genomic_DNA"/>
</dbReference>
<evidence type="ECO:0000313" key="2">
    <source>
        <dbReference type="EMBL" id="KAG1821879.1"/>
    </source>
</evidence>
<feature type="region of interest" description="Disordered" evidence="1">
    <location>
        <begin position="49"/>
        <end position="164"/>
    </location>
</feature>
<organism evidence="2 3">
    <name type="scientific">Suillus subaureus</name>
    <dbReference type="NCBI Taxonomy" id="48587"/>
    <lineage>
        <taxon>Eukaryota</taxon>
        <taxon>Fungi</taxon>
        <taxon>Dikarya</taxon>
        <taxon>Basidiomycota</taxon>
        <taxon>Agaricomycotina</taxon>
        <taxon>Agaricomycetes</taxon>
        <taxon>Agaricomycetidae</taxon>
        <taxon>Boletales</taxon>
        <taxon>Suillineae</taxon>
        <taxon>Suillaceae</taxon>
        <taxon>Suillus</taxon>
    </lineage>
</organism>
<dbReference type="RefSeq" id="XP_041196619.1">
    <property type="nucleotide sequence ID" value="XM_041341882.1"/>
</dbReference>
<reference evidence="2" key="1">
    <citation type="journal article" date="2020" name="New Phytol.">
        <title>Comparative genomics reveals dynamic genome evolution in host specialist ectomycorrhizal fungi.</title>
        <authorList>
            <person name="Lofgren L.A."/>
            <person name="Nguyen N.H."/>
            <person name="Vilgalys R."/>
            <person name="Ruytinx J."/>
            <person name="Liao H.L."/>
            <person name="Branco S."/>
            <person name="Kuo A."/>
            <person name="LaButti K."/>
            <person name="Lipzen A."/>
            <person name="Andreopoulos W."/>
            <person name="Pangilinan J."/>
            <person name="Riley R."/>
            <person name="Hundley H."/>
            <person name="Na H."/>
            <person name="Barry K."/>
            <person name="Grigoriev I.V."/>
            <person name="Stajich J.E."/>
            <person name="Kennedy P.G."/>
        </authorList>
    </citation>
    <scope>NUCLEOTIDE SEQUENCE</scope>
    <source>
        <strain evidence="2">MN1</strain>
    </source>
</reference>
<sequence length="212" mass="23825">MPDQTTWWCICSKYCASTKTALHSRPTWYRHLREAANAGLSDNFQVTVSTSGQYNMPGTSKRPSNELDSAERASPSKHQHTQTYEHPSSPLHEPPPHKEPLLHEPPPHEPLPHEEPLLHEPPLHEEPPHEPPPHEPPPHEEPPHEPPSHGDQPQEHPKRSPLADLDLDALAASAWLDNLKRDISFIQALRNATLDDGTGLKGEKLERLCNPP</sequence>
<dbReference type="Proteomes" id="UP000807769">
    <property type="component" value="Unassembled WGS sequence"/>
</dbReference>